<keyword evidence="2 4" id="KW-0378">Hydrolase</keyword>
<reference evidence="4 5" key="1">
    <citation type="submission" date="2020-08" db="EMBL/GenBank/DDBJ databases">
        <title>Genomic Encyclopedia of Type Strains, Phase III (KMG-III): the genomes of soil and plant-associated and newly described type strains.</title>
        <authorList>
            <person name="Whitman W."/>
        </authorList>
    </citation>
    <scope>NUCLEOTIDE SEQUENCE [LARGE SCALE GENOMIC DNA]</scope>
    <source>
        <strain evidence="4 5">CECT 8803</strain>
    </source>
</reference>
<dbReference type="AlphaFoldDB" id="A0A839SWC5"/>
<dbReference type="Proteomes" id="UP000581135">
    <property type="component" value="Unassembled WGS sequence"/>
</dbReference>
<dbReference type="Gene3D" id="3.60.110.10">
    <property type="entry name" value="Carbon-nitrogen hydrolase"/>
    <property type="match status" value="1"/>
</dbReference>
<sequence length="260" mass="28528">MHNLRIAVLQPDAAYDAPARKLERLESAIEQAAQTETQLLLCPELYLCGYNAGAAIRDRAEPSDGPFFRGVQELTRRWGVAVAYGYPEAAGDRLYNAVALVDAEGNLLANHRKLALPSAYEKLYFDSHHGLTLCTFAGWRVAMLICYDVEFPETARAAALAGAELILAPTALAEEWSVVAEKVIPARAFENGIYLAYANFAGIEKDLRYFGGSRIVGPDGLELATAKHSPALIFADLERDAVERARKRLAYLTDQANLQL</sequence>
<evidence type="ECO:0000256" key="2">
    <source>
        <dbReference type="ARBA" id="ARBA00022801"/>
    </source>
</evidence>
<comment type="caution">
    <text evidence="4">The sequence shown here is derived from an EMBL/GenBank/DDBJ whole genome shotgun (WGS) entry which is preliminary data.</text>
</comment>
<proteinExistence type="inferred from homology"/>
<protein>
    <submittedName>
        <fullName evidence="4">Putative amidohydrolase</fullName>
    </submittedName>
</protein>
<dbReference type="EMBL" id="JACHXA010000010">
    <property type="protein sequence ID" value="MBB3066792.1"/>
    <property type="molecule type" value="Genomic_DNA"/>
</dbReference>
<evidence type="ECO:0000259" key="3">
    <source>
        <dbReference type="PROSITE" id="PS50263"/>
    </source>
</evidence>
<dbReference type="InterPro" id="IPR001110">
    <property type="entry name" value="UPF0012_CS"/>
</dbReference>
<accession>A0A839SWC5</accession>
<dbReference type="InterPro" id="IPR036526">
    <property type="entry name" value="C-N_Hydrolase_sf"/>
</dbReference>
<feature type="domain" description="CN hydrolase" evidence="3">
    <location>
        <begin position="4"/>
        <end position="239"/>
    </location>
</feature>
<evidence type="ECO:0000256" key="1">
    <source>
        <dbReference type="ARBA" id="ARBA00010613"/>
    </source>
</evidence>
<dbReference type="PROSITE" id="PS50263">
    <property type="entry name" value="CN_HYDROLASE"/>
    <property type="match status" value="1"/>
</dbReference>
<dbReference type="RefSeq" id="WP_183417612.1">
    <property type="nucleotide sequence ID" value="NZ_JACHXA010000010.1"/>
</dbReference>
<comment type="similarity">
    <text evidence="1">Belongs to the carbon-nitrogen hydrolase superfamily. NIT1/NIT2 family.</text>
</comment>
<gene>
    <name evidence="4" type="ORF">FHR98_003102</name>
</gene>
<dbReference type="SUPFAM" id="SSF56317">
    <property type="entry name" value="Carbon-nitrogen hydrolase"/>
    <property type="match status" value="1"/>
</dbReference>
<dbReference type="CDD" id="cd07576">
    <property type="entry name" value="R-amidase_like"/>
    <property type="match status" value="1"/>
</dbReference>
<keyword evidence="5" id="KW-1185">Reference proteome</keyword>
<dbReference type="GO" id="GO:0050126">
    <property type="term" value="F:N-carbamoylputrescine amidase activity"/>
    <property type="evidence" value="ECO:0007669"/>
    <property type="project" value="TreeGrafter"/>
</dbReference>
<evidence type="ECO:0000313" key="5">
    <source>
        <dbReference type="Proteomes" id="UP000581135"/>
    </source>
</evidence>
<dbReference type="PANTHER" id="PTHR43674">
    <property type="entry name" value="NITRILASE C965.09-RELATED"/>
    <property type="match status" value="1"/>
</dbReference>
<dbReference type="InterPro" id="IPR044083">
    <property type="entry name" value="RamA-like"/>
</dbReference>
<organism evidence="4 5">
    <name type="scientific">Limibacillus halophilus</name>
    <dbReference type="NCBI Taxonomy" id="1579333"/>
    <lineage>
        <taxon>Bacteria</taxon>
        <taxon>Pseudomonadati</taxon>
        <taxon>Pseudomonadota</taxon>
        <taxon>Alphaproteobacteria</taxon>
        <taxon>Rhodospirillales</taxon>
        <taxon>Rhodovibrionaceae</taxon>
        <taxon>Limibacillus</taxon>
    </lineage>
</organism>
<dbReference type="InterPro" id="IPR003010">
    <property type="entry name" value="C-N_Hydrolase"/>
</dbReference>
<dbReference type="InterPro" id="IPR050345">
    <property type="entry name" value="Aliph_Amidase/BUP"/>
</dbReference>
<dbReference type="PANTHER" id="PTHR43674:SF2">
    <property type="entry name" value="BETA-UREIDOPROPIONASE"/>
    <property type="match status" value="1"/>
</dbReference>
<dbReference type="Pfam" id="PF00795">
    <property type="entry name" value="CN_hydrolase"/>
    <property type="match status" value="1"/>
</dbReference>
<dbReference type="PROSITE" id="PS01227">
    <property type="entry name" value="UPF0012"/>
    <property type="match status" value="1"/>
</dbReference>
<name>A0A839SWC5_9PROT</name>
<dbReference type="GO" id="GO:0033388">
    <property type="term" value="P:putrescine biosynthetic process from arginine"/>
    <property type="evidence" value="ECO:0007669"/>
    <property type="project" value="TreeGrafter"/>
</dbReference>
<evidence type="ECO:0000313" key="4">
    <source>
        <dbReference type="EMBL" id="MBB3066792.1"/>
    </source>
</evidence>